<protein>
    <submittedName>
        <fullName evidence="1">Uncharacterized protein</fullName>
    </submittedName>
</protein>
<keyword evidence="2" id="KW-1185">Reference proteome</keyword>
<reference evidence="1 2" key="1">
    <citation type="journal article" date="2021" name="Int. J. Syst. Evol. Microbiol.">
        <title>Amazonocrinis nigriterrae gen. nov., sp. nov., Atlanticothrix silvestris gen. nov., sp. nov. and Dendronalium phyllosphericum gen. nov., sp. nov., nostocacean cyanobacteria from Brazilian environments.</title>
        <authorList>
            <person name="Alvarenga D.O."/>
            <person name="Andreote A.P.D."/>
            <person name="Branco L.H.Z."/>
            <person name="Delbaje E."/>
            <person name="Cruz R.B."/>
            <person name="Varani A.M."/>
            <person name="Fiore M.F."/>
        </authorList>
    </citation>
    <scope>NUCLEOTIDE SEQUENCE [LARGE SCALE GENOMIC DNA]</scope>
    <source>
        <strain evidence="1 2">CENA357</strain>
    </source>
</reference>
<evidence type="ECO:0000313" key="1">
    <source>
        <dbReference type="EMBL" id="MBH8551828.1"/>
    </source>
</evidence>
<dbReference type="AlphaFoldDB" id="A0A8J7H6J5"/>
<organism evidence="1 2">
    <name type="scientific">Atlanticothrix silvestris CENA357</name>
    <dbReference type="NCBI Taxonomy" id="1725252"/>
    <lineage>
        <taxon>Bacteria</taxon>
        <taxon>Bacillati</taxon>
        <taxon>Cyanobacteriota</taxon>
        <taxon>Cyanophyceae</taxon>
        <taxon>Nostocales</taxon>
        <taxon>Nodulariaceae</taxon>
        <taxon>Atlanticothrix</taxon>
        <taxon>Atlanticothrix silvestris</taxon>
    </lineage>
</organism>
<proteinExistence type="predicted"/>
<dbReference type="EMBL" id="JAECZB010000007">
    <property type="protein sequence ID" value="MBH8551828.1"/>
    <property type="molecule type" value="Genomic_DNA"/>
</dbReference>
<dbReference type="RefSeq" id="WP_214438139.1">
    <property type="nucleotide sequence ID" value="NZ_JAECZB010000007.1"/>
</dbReference>
<comment type="caution">
    <text evidence="1">The sequence shown here is derived from an EMBL/GenBank/DDBJ whole genome shotgun (WGS) entry which is preliminary data.</text>
</comment>
<name>A0A8J7H6J5_9CYAN</name>
<gene>
    <name evidence="1" type="ORF">I8751_05435</name>
</gene>
<sequence>MRKQLFYILFVLSLVGILGFSYISEQAPVTRCRSWGFISSTSGKYYSTPEKVVIQPWFGRHRVYGIFMIPDGYRSDHFVTLTIPGEKTYCGQLMNDGDNFIEGIYAQPGYHLIKGQFNTRIAVWLIAQGKKEQLQQPSNWRLGYALKKQK</sequence>
<dbReference type="Proteomes" id="UP000599391">
    <property type="component" value="Unassembled WGS sequence"/>
</dbReference>
<evidence type="ECO:0000313" key="2">
    <source>
        <dbReference type="Proteomes" id="UP000599391"/>
    </source>
</evidence>
<accession>A0A8J7H6J5</accession>